<dbReference type="PROSITE" id="PS50920">
    <property type="entry name" value="SOLCAR"/>
    <property type="match status" value="3"/>
</dbReference>
<dbReference type="AlphaFoldDB" id="R9P502"/>
<gene>
    <name evidence="10" type="ORF">PHSY_003882</name>
</gene>
<dbReference type="Gene3D" id="1.50.40.10">
    <property type="entry name" value="Mitochondrial carrier domain"/>
    <property type="match status" value="1"/>
</dbReference>
<evidence type="ECO:0000313" key="11">
    <source>
        <dbReference type="Proteomes" id="UP000014071"/>
    </source>
</evidence>
<keyword evidence="6" id="KW-1133">Transmembrane helix</keyword>
<dbReference type="InterPro" id="IPR023395">
    <property type="entry name" value="MCP_dom_sf"/>
</dbReference>
<keyword evidence="5" id="KW-0677">Repeat</keyword>
<evidence type="ECO:0000256" key="9">
    <source>
        <dbReference type="RuleBase" id="RU000488"/>
    </source>
</evidence>
<name>R9P502_PSEHS</name>
<accession>R9P502</accession>
<evidence type="ECO:0000256" key="8">
    <source>
        <dbReference type="PROSITE-ProRule" id="PRU00282"/>
    </source>
</evidence>
<proteinExistence type="inferred from homology"/>
<organism evidence="10 11">
    <name type="scientific">Pseudozyma hubeiensis (strain SY62)</name>
    <name type="common">Yeast</name>
    <dbReference type="NCBI Taxonomy" id="1305764"/>
    <lineage>
        <taxon>Eukaryota</taxon>
        <taxon>Fungi</taxon>
        <taxon>Dikarya</taxon>
        <taxon>Basidiomycota</taxon>
        <taxon>Ustilaginomycotina</taxon>
        <taxon>Ustilaginomycetes</taxon>
        <taxon>Ustilaginales</taxon>
        <taxon>Ustilaginaceae</taxon>
        <taxon>Pseudozyma</taxon>
    </lineage>
</organism>
<feature type="repeat" description="Solcar" evidence="8">
    <location>
        <begin position="156"/>
        <end position="240"/>
    </location>
</feature>
<evidence type="ECO:0000256" key="1">
    <source>
        <dbReference type="ARBA" id="ARBA00004141"/>
    </source>
</evidence>
<feature type="repeat" description="Solcar" evidence="8">
    <location>
        <begin position="56"/>
        <end position="147"/>
    </location>
</feature>
<comment type="subcellular location">
    <subcellularLocation>
        <location evidence="1">Membrane</location>
        <topology evidence="1">Multi-pass membrane protein</topology>
    </subcellularLocation>
</comment>
<dbReference type="Pfam" id="PF00153">
    <property type="entry name" value="Mito_carr"/>
    <property type="match status" value="3"/>
</dbReference>
<dbReference type="Proteomes" id="UP000014071">
    <property type="component" value="Unassembled WGS sequence"/>
</dbReference>
<dbReference type="EMBL" id="DF238801">
    <property type="protein sequence ID" value="GAC96302.1"/>
    <property type="molecule type" value="Genomic_DNA"/>
</dbReference>
<evidence type="ECO:0000256" key="6">
    <source>
        <dbReference type="ARBA" id="ARBA00022989"/>
    </source>
</evidence>
<keyword evidence="4 8" id="KW-0812">Transmembrane</keyword>
<evidence type="ECO:0000313" key="10">
    <source>
        <dbReference type="EMBL" id="GAC96302.1"/>
    </source>
</evidence>
<keyword evidence="7 8" id="KW-0472">Membrane</keyword>
<dbReference type="InterPro" id="IPR018108">
    <property type="entry name" value="MCP_transmembrane"/>
</dbReference>
<dbReference type="HOGENOM" id="CLU_015166_14_1_1"/>
<dbReference type="RefSeq" id="XP_012189889.1">
    <property type="nucleotide sequence ID" value="XM_012334499.1"/>
</dbReference>
<evidence type="ECO:0000256" key="3">
    <source>
        <dbReference type="ARBA" id="ARBA00022448"/>
    </source>
</evidence>
<protein>
    <submittedName>
        <fullName evidence="10">Uncharacterized protein</fullName>
    </submittedName>
</protein>
<evidence type="ECO:0000256" key="4">
    <source>
        <dbReference type="ARBA" id="ARBA00022692"/>
    </source>
</evidence>
<dbReference type="OrthoDB" id="448427at2759"/>
<reference evidence="11" key="1">
    <citation type="journal article" date="2013" name="Genome Announc.">
        <title>Draft genome sequence of the basidiomycetous yeast-like fungus Pseudozyma hubeiensis SY62, which produces an abundant amount of the biosurfactant mannosylerythritol lipids.</title>
        <authorList>
            <person name="Konishi M."/>
            <person name="Hatada Y."/>
            <person name="Horiuchi J."/>
        </authorList>
    </citation>
    <scope>NUCLEOTIDE SEQUENCE [LARGE SCALE GENOMIC DNA]</scope>
    <source>
        <strain evidence="11">SY62</strain>
    </source>
</reference>
<evidence type="ECO:0000256" key="7">
    <source>
        <dbReference type="ARBA" id="ARBA00023136"/>
    </source>
</evidence>
<dbReference type="SUPFAM" id="SSF103506">
    <property type="entry name" value="Mitochondrial carrier"/>
    <property type="match status" value="1"/>
</dbReference>
<comment type="similarity">
    <text evidence="2 9">Belongs to the mitochondrial carrier (TC 2.A.29) family.</text>
</comment>
<keyword evidence="11" id="KW-1185">Reference proteome</keyword>
<dbReference type="GO" id="GO:0016020">
    <property type="term" value="C:membrane"/>
    <property type="evidence" value="ECO:0007669"/>
    <property type="project" value="UniProtKB-SubCell"/>
</dbReference>
<sequence length="346" mass="37171">MFSLMLKTLREEGPRGLYVGLTASLLRQMTYSVTRFGAYDKLKEMTLKQNADGKALGPLQMALCASAAGAAGGLAGNPADILLVRMTSDVNKPAAERYNYPNAITGLVRMTRDEGIGSLFRGLGPNTVRAVLMNASQLATYDVFKNILLGTGYFSEGTPLHFSASFMAGTVATTVCSPADVIKSRVMNAAGSGDGILKTLKGDLRKEGVGFLFRGQKAATPRGLTSFSHRLNINMALHRHRRSYLLIPPANRAMATDTNHPQPSFSLLAIPCIYDMTTSSAQKGFLSSPSGGRPAPKQNFLIRFINTQILAPEHRPGNLSIVWGLGVFTAGIIVARKFGDLITPVF</sequence>
<feature type="repeat" description="Solcar" evidence="8">
    <location>
        <begin position="1"/>
        <end position="45"/>
    </location>
</feature>
<keyword evidence="3 9" id="KW-0813">Transport</keyword>
<dbReference type="PANTHER" id="PTHR45618">
    <property type="entry name" value="MITOCHONDRIAL DICARBOXYLATE CARRIER-RELATED"/>
    <property type="match status" value="1"/>
</dbReference>
<evidence type="ECO:0000256" key="5">
    <source>
        <dbReference type="ARBA" id="ARBA00022737"/>
    </source>
</evidence>
<evidence type="ECO:0000256" key="2">
    <source>
        <dbReference type="ARBA" id="ARBA00006375"/>
    </source>
</evidence>
<dbReference type="InterPro" id="IPR050391">
    <property type="entry name" value="Mito_Metabolite_Transporter"/>
</dbReference>
<dbReference type="eggNOG" id="KOG0759">
    <property type="taxonomic scope" value="Eukaryota"/>
</dbReference>
<dbReference type="GeneID" id="24109168"/>